<dbReference type="InterPro" id="IPR013324">
    <property type="entry name" value="RNA_pol_sigma_r3/r4-like"/>
</dbReference>
<evidence type="ECO:0000256" key="3">
    <source>
        <dbReference type="ARBA" id="ARBA00023082"/>
    </source>
</evidence>
<feature type="domain" description="RNA polymerase sigma-70 region 2" evidence="6">
    <location>
        <begin position="39"/>
        <end position="103"/>
    </location>
</feature>
<comment type="caution">
    <text evidence="7">The sequence shown here is derived from an EMBL/GenBank/DDBJ whole genome shotgun (WGS) entry which is preliminary data.</text>
</comment>
<evidence type="ECO:0000256" key="1">
    <source>
        <dbReference type="ARBA" id="ARBA00010641"/>
    </source>
</evidence>
<protein>
    <submittedName>
        <fullName evidence="7">RNA polymerase sigma factor</fullName>
    </submittedName>
</protein>
<keyword evidence="4" id="KW-0238">DNA-binding</keyword>
<dbReference type="GO" id="GO:0006352">
    <property type="term" value="P:DNA-templated transcription initiation"/>
    <property type="evidence" value="ECO:0007669"/>
    <property type="project" value="InterPro"/>
</dbReference>
<dbReference type="SUPFAM" id="SSF88946">
    <property type="entry name" value="Sigma2 domain of RNA polymerase sigma factors"/>
    <property type="match status" value="1"/>
</dbReference>
<sequence length="210" mass="24420">MLVNFSKYLKLRRDKDPDHLALLAISKGGRERERGCAQLYERYGASVRRKFMAAGLDCETADELFQEVIIKVVVNCEQFTPEQPFRVWLFSIANNTYSSHMREGNLRRQAEDAEILPLQSSLYYSHRELGALSNFGLRDCVRRAFLAFERSHPKRAEAMTLSVLEGLCSKEVARFLNRSDPATREYLRQCRIKMRSYFGHCFIYLDGEET</sequence>
<dbReference type="PANTHER" id="PTHR43133">
    <property type="entry name" value="RNA POLYMERASE ECF-TYPE SIGMA FACTO"/>
    <property type="match status" value="1"/>
</dbReference>
<keyword evidence="3" id="KW-0731">Sigma factor</keyword>
<proteinExistence type="inferred from homology"/>
<gene>
    <name evidence="7" type="ORF">C7C56_003035</name>
</gene>
<dbReference type="Proteomes" id="UP000241421">
    <property type="component" value="Unassembled WGS sequence"/>
</dbReference>
<dbReference type="EMBL" id="PXWF02000042">
    <property type="protein sequence ID" value="PWF55167.1"/>
    <property type="molecule type" value="Genomic_DNA"/>
</dbReference>
<evidence type="ECO:0000313" key="8">
    <source>
        <dbReference type="Proteomes" id="UP000241421"/>
    </source>
</evidence>
<dbReference type="InterPro" id="IPR007627">
    <property type="entry name" value="RNA_pol_sigma70_r2"/>
</dbReference>
<organism evidence="7 8">
    <name type="scientific">Massilia glaciei</name>
    <dbReference type="NCBI Taxonomy" id="1524097"/>
    <lineage>
        <taxon>Bacteria</taxon>
        <taxon>Pseudomonadati</taxon>
        <taxon>Pseudomonadota</taxon>
        <taxon>Betaproteobacteria</taxon>
        <taxon>Burkholderiales</taxon>
        <taxon>Oxalobacteraceae</taxon>
        <taxon>Telluria group</taxon>
        <taxon>Massilia</taxon>
    </lineage>
</organism>
<dbReference type="GO" id="GO:0003677">
    <property type="term" value="F:DNA binding"/>
    <property type="evidence" value="ECO:0007669"/>
    <property type="project" value="UniProtKB-KW"/>
</dbReference>
<dbReference type="SUPFAM" id="SSF88659">
    <property type="entry name" value="Sigma3 and sigma4 domains of RNA polymerase sigma factors"/>
    <property type="match status" value="1"/>
</dbReference>
<dbReference type="Gene3D" id="1.10.1740.10">
    <property type="match status" value="1"/>
</dbReference>
<keyword evidence="8" id="KW-1185">Reference proteome</keyword>
<keyword evidence="5" id="KW-0804">Transcription</keyword>
<evidence type="ECO:0000256" key="4">
    <source>
        <dbReference type="ARBA" id="ARBA00023125"/>
    </source>
</evidence>
<dbReference type="InterPro" id="IPR013325">
    <property type="entry name" value="RNA_pol_sigma_r2"/>
</dbReference>
<keyword evidence="2" id="KW-0805">Transcription regulation</keyword>
<comment type="similarity">
    <text evidence="1">Belongs to the sigma-70 factor family. ECF subfamily.</text>
</comment>
<dbReference type="AlphaFoldDB" id="A0A2U2I5X5"/>
<reference evidence="7 8" key="1">
    <citation type="submission" date="2018-04" db="EMBL/GenBank/DDBJ databases">
        <title>Massilia violaceinigra sp. nov., a novel purple-pigmented bacterium isolated from Tianshan glacier, Xinjiang, China.</title>
        <authorList>
            <person name="Wang H."/>
        </authorList>
    </citation>
    <scope>NUCLEOTIDE SEQUENCE [LARGE SCALE GENOMIC DNA]</scope>
    <source>
        <strain evidence="7 8">B448-2</strain>
    </source>
</reference>
<dbReference type="NCBIfam" id="TIGR02937">
    <property type="entry name" value="sigma70-ECF"/>
    <property type="match status" value="1"/>
</dbReference>
<evidence type="ECO:0000313" key="7">
    <source>
        <dbReference type="EMBL" id="PWF55167.1"/>
    </source>
</evidence>
<dbReference type="RefSeq" id="WP_106756022.1">
    <property type="nucleotide sequence ID" value="NZ_PXWF02000042.1"/>
</dbReference>
<name>A0A2U2I5X5_9BURK</name>
<dbReference type="Pfam" id="PF04542">
    <property type="entry name" value="Sigma70_r2"/>
    <property type="match status" value="1"/>
</dbReference>
<dbReference type="GO" id="GO:0016987">
    <property type="term" value="F:sigma factor activity"/>
    <property type="evidence" value="ECO:0007669"/>
    <property type="project" value="UniProtKB-KW"/>
</dbReference>
<evidence type="ECO:0000256" key="2">
    <source>
        <dbReference type="ARBA" id="ARBA00023015"/>
    </source>
</evidence>
<accession>A0A2U2I5X5</accession>
<dbReference type="PANTHER" id="PTHR43133:SF8">
    <property type="entry name" value="RNA POLYMERASE SIGMA FACTOR HI_1459-RELATED"/>
    <property type="match status" value="1"/>
</dbReference>
<dbReference type="InterPro" id="IPR039425">
    <property type="entry name" value="RNA_pol_sigma-70-like"/>
</dbReference>
<dbReference type="InterPro" id="IPR014284">
    <property type="entry name" value="RNA_pol_sigma-70_dom"/>
</dbReference>
<evidence type="ECO:0000256" key="5">
    <source>
        <dbReference type="ARBA" id="ARBA00023163"/>
    </source>
</evidence>
<evidence type="ECO:0000259" key="6">
    <source>
        <dbReference type="Pfam" id="PF04542"/>
    </source>
</evidence>
<dbReference type="OrthoDB" id="9797134at2"/>